<protein>
    <submittedName>
        <fullName evidence="1">Uncharacterized protein</fullName>
    </submittedName>
</protein>
<dbReference type="EMBL" id="LAZR01005057">
    <property type="protein sequence ID" value="KKN03229.1"/>
    <property type="molecule type" value="Genomic_DNA"/>
</dbReference>
<reference evidence="1" key="1">
    <citation type="journal article" date="2015" name="Nature">
        <title>Complex archaea that bridge the gap between prokaryotes and eukaryotes.</title>
        <authorList>
            <person name="Spang A."/>
            <person name="Saw J.H."/>
            <person name="Jorgensen S.L."/>
            <person name="Zaremba-Niedzwiedzka K."/>
            <person name="Martijn J."/>
            <person name="Lind A.E."/>
            <person name="van Eijk R."/>
            <person name="Schleper C."/>
            <person name="Guy L."/>
            <person name="Ettema T.J."/>
        </authorList>
    </citation>
    <scope>NUCLEOTIDE SEQUENCE</scope>
</reference>
<comment type="caution">
    <text evidence="1">The sequence shown here is derived from an EMBL/GenBank/DDBJ whole genome shotgun (WGS) entry which is preliminary data.</text>
</comment>
<evidence type="ECO:0000313" key="1">
    <source>
        <dbReference type="EMBL" id="KKN03229.1"/>
    </source>
</evidence>
<name>A0A0F9MBT4_9ZZZZ</name>
<gene>
    <name evidence="1" type="ORF">LCGC14_1109830</name>
</gene>
<sequence length="80" mass="8775">MSDPASGESLAERIRKLLLTPAVAFAIPDDAVRNDIQKQVRALVDEVGALKAEVEKWKTFGRNKDKIIAALNPGDTDERT</sequence>
<organism evidence="1">
    <name type="scientific">marine sediment metagenome</name>
    <dbReference type="NCBI Taxonomy" id="412755"/>
    <lineage>
        <taxon>unclassified sequences</taxon>
        <taxon>metagenomes</taxon>
        <taxon>ecological metagenomes</taxon>
    </lineage>
</organism>
<accession>A0A0F9MBT4</accession>
<dbReference type="AlphaFoldDB" id="A0A0F9MBT4"/>
<proteinExistence type="predicted"/>